<evidence type="ECO:0000256" key="5">
    <source>
        <dbReference type="ARBA" id="ARBA00044801"/>
    </source>
</evidence>
<reference evidence="9" key="1">
    <citation type="journal article" date="2020" name="Fungal Divers.">
        <title>Resolving the Mortierellaceae phylogeny through synthesis of multi-gene phylogenetics and phylogenomics.</title>
        <authorList>
            <person name="Vandepol N."/>
            <person name="Liber J."/>
            <person name="Desiro A."/>
            <person name="Na H."/>
            <person name="Kennedy M."/>
            <person name="Barry K."/>
            <person name="Grigoriev I.V."/>
            <person name="Miller A.N."/>
            <person name="O'Donnell K."/>
            <person name="Stajich J.E."/>
            <person name="Bonito G."/>
        </authorList>
    </citation>
    <scope>NUCLEOTIDE SEQUENCE</scope>
    <source>
        <strain evidence="9">NRRL 6426</strain>
    </source>
</reference>
<dbReference type="GO" id="GO:0051301">
    <property type="term" value="P:cell division"/>
    <property type="evidence" value="ECO:0007669"/>
    <property type="project" value="UniProtKB-KW"/>
</dbReference>
<dbReference type="PANTHER" id="PTHR13255">
    <property type="entry name" value="ATAXIN-10"/>
    <property type="match status" value="1"/>
</dbReference>
<name>A0A9P5S989_9FUNG</name>
<dbReference type="Gene3D" id="1.25.10.10">
    <property type="entry name" value="Leucine-rich Repeat Variant"/>
    <property type="match status" value="1"/>
</dbReference>
<feature type="domain" description="Ataxin-10" evidence="8">
    <location>
        <begin position="1102"/>
        <end position="1197"/>
    </location>
</feature>
<feature type="compositionally biased region" description="Polar residues" evidence="7">
    <location>
        <begin position="58"/>
        <end position="71"/>
    </location>
</feature>
<sequence>MNNQKHPGPVRAPQTHFQGAALDHSTLGAPQSYPPPGHPTAGAPQAYNPTARAPQLYPTPSSGTQANSGASPQEYHPPGKSNAVGTGAPQSYPSPPPSSLSSPQDYTPPPIAISDVYKTLPPPPPPKKTSFPSSSSSSYSPSVSNSNQQHTPTIYNLPVVNTPLSPPSHHIGYAAQSTTHPSPGASHTTTTANSTPQAHHQTPVQQHTPVQQQQHTPVQQQQHTPVQQQQQHVPTHQQHIHHTPVQQHCQQQPIKLYTANANPIAPPVRQSTIYNPQPHPSIPQSHQPPVHTNIHPPPLQTSYTPTTPYGVAPHPVPITPAQHYAQRPPPQPAVAQPMFYPIQQKPAAAPPSFHPPPLARVCCITFNEHNKIRLIGANSETVPSLRHAIANCGAGLEEDAPIRGDGHEFRLSTRPWHTKEKESILSRLLLLAILKAMALCRWNVVQAVRISKIDSDRDFLMFESIDPGLGAVEIAEVDMFVMTLMGKDKIRIIGAGPSTTAAVGAIKQAVLTQWKHPRIKKDVVQESYHEFQLEGNPWAPHKAEEAAAKICMAQLLANVSSLGYKLYVSLDVHKSNTLLHLCTTPDNSRNKDLEDIAKRLQVDADFRVEFGAVPSVWKKLASMLDKVVKDGLDPEQVEQVMFIFRIIRNSAAEVTKNQDQARLAGLPKLIQEVVSQAAHTHYGNAGYIMLLRAGVQALSNLLTGNEESKNYIWKSFLVQVPSPSCDQALLSTLAAIEDETIVLSTVMLCYNCVFESQERSELLFSTKAGQKLLKQLMIESHATSGKEDRKSFEMIYTLVSHLIEQDFAENLYEALRDLDAEGEEEYKIRYHGEGFHDDVKEETVPKIQELRIEEIEDEETSSKPVTSRKQEKKGVSYMSQEQVTLLKMIDSRIYTHHKKQQELFQQQQQQHASSTVSSAYDPFAVDDTDPPVSLRTVDFLTEIFTKVSALTIEVFKGLDKGGVGEHAVEDLANLSSGLMLLLGCFAHLSLHEDGQASLRPKVGSGDDNVDGVDDDVLEEIEQRVEIVPVPDWFKAQHMAMVNGGLVESSIELLRQADVSLARVSKPVSSDPSGTPAMAANAESTVLSNTSTVQGQDSFFVGLKRDIVRLIGNLAYRSRHVQDKIRGCNGLIVMLSQCNIDDANPYLREYAILAMKNILTGNMENQTLIEELQPIEAVDHPALQEARITAKLDAETGRPVLTQHKP</sequence>
<dbReference type="SUPFAM" id="SSF48371">
    <property type="entry name" value="ARM repeat"/>
    <property type="match status" value="1"/>
</dbReference>
<accession>A0A9P5S989</accession>
<keyword evidence="10" id="KW-1185">Reference proteome</keyword>
<comment type="function">
    <text evidence="4">May play a role in the regulation of cytokinesis.</text>
</comment>
<organism evidence="9 10">
    <name type="scientific">Linnemannia schmuckeri</name>
    <dbReference type="NCBI Taxonomy" id="64567"/>
    <lineage>
        <taxon>Eukaryota</taxon>
        <taxon>Fungi</taxon>
        <taxon>Fungi incertae sedis</taxon>
        <taxon>Mucoromycota</taxon>
        <taxon>Mortierellomycotina</taxon>
        <taxon>Mortierellomycetes</taxon>
        <taxon>Mortierellales</taxon>
        <taxon>Mortierellaceae</taxon>
        <taxon>Linnemannia</taxon>
    </lineage>
</organism>
<feature type="region of interest" description="Disordered" evidence="7">
    <location>
        <begin position="265"/>
        <end position="289"/>
    </location>
</feature>
<dbReference type="InterPro" id="IPR019156">
    <property type="entry name" value="Ataxin-10_domain"/>
</dbReference>
<dbReference type="OrthoDB" id="379794at2759"/>
<dbReference type="InterPro" id="IPR016024">
    <property type="entry name" value="ARM-type_fold"/>
</dbReference>
<evidence type="ECO:0000256" key="6">
    <source>
        <dbReference type="ARBA" id="ARBA00044805"/>
    </source>
</evidence>
<comment type="similarity">
    <text evidence="1">Belongs to the ataxin-10 family.</text>
</comment>
<evidence type="ECO:0000313" key="9">
    <source>
        <dbReference type="EMBL" id="KAF9155620.1"/>
    </source>
</evidence>
<evidence type="ECO:0000256" key="2">
    <source>
        <dbReference type="ARBA" id="ARBA00022618"/>
    </source>
</evidence>
<evidence type="ECO:0000256" key="1">
    <source>
        <dbReference type="ARBA" id="ARBA00008384"/>
    </source>
</evidence>
<dbReference type="Pfam" id="PF09759">
    <property type="entry name" value="Atx10homo_assoc"/>
    <property type="match status" value="1"/>
</dbReference>
<dbReference type="AlphaFoldDB" id="A0A9P5S989"/>
<feature type="region of interest" description="Disordered" evidence="7">
    <location>
        <begin position="854"/>
        <end position="874"/>
    </location>
</feature>
<feature type="compositionally biased region" description="Low complexity" evidence="7">
    <location>
        <begin position="195"/>
        <end position="248"/>
    </location>
</feature>
<feature type="region of interest" description="Disordered" evidence="7">
    <location>
        <begin position="1"/>
        <end position="251"/>
    </location>
</feature>
<dbReference type="GO" id="GO:0005829">
    <property type="term" value="C:cytosol"/>
    <property type="evidence" value="ECO:0007669"/>
    <property type="project" value="TreeGrafter"/>
</dbReference>
<proteinExistence type="inferred from homology"/>
<evidence type="ECO:0000256" key="7">
    <source>
        <dbReference type="SAM" id="MobiDB-lite"/>
    </source>
</evidence>
<gene>
    <name evidence="9" type="ORF">BG015_009175</name>
</gene>
<dbReference type="Proteomes" id="UP000748756">
    <property type="component" value="Unassembled WGS sequence"/>
</dbReference>
<evidence type="ECO:0000313" key="10">
    <source>
        <dbReference type="Proteomes" id="UP000748756"/>
    </source>
</evidence>
<evidence type="ECO:0000256" key="4">
    <source>
        <dbReference type="ARBA" id="ARBA00044746"/>
    </source>
</evidence>
<evidence type="ECO:0000259" key="8">
    <source>
        <dbReference type="Pfam" id="PF09759"/>
    </source>
</evidence>
<keyword evidence="3" id="KW-0131">Cell cycle</keyword>
<keyword evidence="2" id="KW-0132">Cell division</keyword>
<dbReference type="PANTHER" id="PTHR13255:SF0">
    <property type="entry name" value="ATAXIN-10"/>
    <property type="match status" value="1"/>
</dbReference>
<feature type="compositionally biased region" description="Polar residues" evidence="7">
    <location>
        <begin position="175"/>
        <end position="194"/>
    </location>
</feature>
<comment type="caution">
    <text evidence="9">The sequence shown here is derived from an EMBL/GenBank/DDBJ whole genome shotgun (WGS) entry which is preliminary data.</text>
</comment>
<dbReference type="EMBL" id="JAAAUQ010000058">
    <property type="protein sequence ID" value="KAF9155620.1"/>
    <property type="molecule type" value="Genomic_DNA"/>
</dbReference>
<protein>
    <recommendedName>
        <fullName evidence="5">Ataxin-10 homolog</fullName>
    </recommendedName>
    <alternativeName>
        <fullName evidence="6">Copper transport protein 86</fullName>
    </alternativeName>
</protein>
<feature type="compositionally biased region" description="Low complexity" evidence="7">
    <location>
        <begin position="128"/>
        <end position="146"/>
    </location>
</feature>
<dbReference type="InterPro" id="IPR051374">
    <property type="entry name" value="Ataxin-10/CTR86_families"/>
</dbReference>
<dbReference type="InterPro" id="IPR011989">
    <property type="entry name" value="ARM-like"/>
</dbReference>
<evidence type="ECO:0000256" key="3">
    <source>
        <dbReference type="ARBA" id="ARBA00023306"/>
    </source>
</evidence>